<sequence>MISSINPSVKAIAVLIPGVLLGFMFDIFTPLAYFIFILLVTFTISGISIVKWLKIFSAFLVLVLGFAWMTMLYASDTYAGGEVLFEVWEFDVTTGSVMIAISLALRSMCFLSLSLLFVLTTDSTKFMLSLMQQLKLPPKLTYGILAGYRFLPTFQEELSVLRKAHRIRGVKRSRGIRGRINQFKRYSIPLLANAIRKAERVAIAMESKGFTDERDRTHYHEMKVRTRDWVFFGAIVGMFFVIVITSYSLGYLNIFGRKV</sequence>
<dbReference type="Pfam" id="PF02361">
    <property type="entry name" value="CbiQ"/>
    <property type="match status" value="1"/>
</dbReference>
<evidence type="ECO:0000313" key="7">
    <source>
        <dbReference type="EMBL" id="PKR77134.1"/>
    </source>
</evidence>
<evidence type="ECO:0008006" key="9">
    <source>
        <dbReference type="Google" id="ProtNLM"/>
    </source>
</evidence>
<comment type="subcellular location">
    <subcellularLocation>
        <location evidence="1">Membrane</location>
        <topology evidence="1">Multi-pass membrane protein</topology>
    </subcellularLocation>
</comment>
<reference evidence="7 8" key="1">
    <citation type="submission" date="2017-06" db="EMBL/GenBank/DDBJ databases">
        <title>the draft geome sequence of Illustriluteabacillus marina B3227.</title>
        <authorList>
            <person name="He R.-H."/>
            <person name="Du Z.-J."/>
        </authorList>
    </citation>
    <scope>NUCLEOTIDE SEQUENCE [LARGE SCALE GENOMIC DNA]</scope>
    <source>
        <strain evidence="7 8">B3227</strain>
    </source>
</reference>
<dbReference type="GO" id="GO:0005886">
    <property type="term" value="C:plasma membrane"/>
    <property type="evidence" value="ECO:0007669"/>
    <property type="project" value="UniProtKB-ARBA"/>
</dbReference>
<feature type="transmembrane region" description="Helical" evidence="6">
    <location>
        <begin position="229"/>
        <end position="249"/>
    </location>
</feature>
<comment type="caution">
    <text evidence="7">The sequence shown here is derived from an EMBL/GenBank/DDBJ whole genome shotgun (WGS) entry which is preliminary data.</text>
</comment>
<dbReference type="PANTHER" id="PTHR34857:SF2">
    <property type="entry name" value="SLL0384 PROTEIN"/>
    <property type="match status" value="1"/>
</dbReference>
<dbReference type="AlphaFoldDB" id="A0A2I0QS46"/>
<keyword evidence="5 6" id="KW-0472">Membrane</keyword>
<feature type="transmembrane region" description="Helical" evidence="6">
    <location>
        <begin position="31"/>
        <end position="50"/>
    </location>
</feature>
<dbReference type="CDD" id="cd16914">
    <property type="entry name" value="EcfT"/>
    <property type="match status" value="1"/>
</dbReference>
<accession>A0A2I0QS46</accession>
<keyword evidence="4 6" id="KW-1133">Transmembrane helix</keyword>
<evidence type="ECO:0000256" key="5">
    <source>
        <dbReference type="ARBA" id="ARBA00023136"/>
    </source>
</evidence>
<feature type="transmembrane region" description="Helical" evidence="6">
    <location>
        <begin position="95"/>
        <end position="119"/>
    </location>
</feature>
<keyword evidence="2" id="KW-1003">Cell membrane</keyword>
<evidence type="ECO:0000256" key="4">
    <source>
        <dbReference type="ARBA" id="ARBA00022989"/>
    </source>
</evidence>
<evidence type="ECO:0000256" key="1">
    <source>
        <dbReference type="ARBA" id="ARBA00004141"/>
    </source>
</evidence>
<evidence type="ECO:0000256" key="2">
    <source>
        <dbReference type="ARBA" id="ARBA00022475"/>
    </source>
</evidence>
<feature type="transmembrane region" description="Helical" evidence="6">
    <location>
        <begin position="55"/>
        <end position="75"/>
    </location>
</feature>
<dbReference type="InterPro" id="IPR051611">
    <property type="entry name" value="ECF_transporter_component"/>
</dbReference>
<gene>
    <name evidence="7" type="ORF">CEY16_10335</name>
</gene>
<keyword evidence="3 6" id="KW-0812">Transmembrane</keyword>
<dbReference type="RefSeq" id="WP_101331937.1">
    <property type="nucleotide sequence ID" value="NZ_PJNH01000003.1"/>
</dbReference>
<keyword evidence="8" id="KW-1185">Reference proteome</keyword>
<protein>
    <recommendedName>
        <fullName evidence="9">Energy-coupling factor transporter transmembrane protein EcfT</fullName>
    </recommendedName>
</protein>
<proteinExistence type="predicted"/>
<evidence type="ECO:0000313" key="8">
    <source>
        <dbReference type="Proteomes" id="UP000243524"/>
    </source>
</evidence>
<dbReference type="EMBL" id="PJNH01000003">
    <property type="protein sequence ID" value="PKR77134.1"/>
    <property type="molecule type" value="Genomic_DNA"/>
</dbReference>
<evidence type="ECO:0000256" key="3">
    <source>
        <dbReference type="ARBA" id="ARBA00022692"/>
    </source>
</evidence>
<dbReference type="OrthoDB" id="92887at2"/>
<name>A0A2I0QS46_9BACI</name>
<dbReference type="InterPro" id="IPR003339">
    <property type="entry name" value="ABC/ECF_trnsptr_transmembrane"/>
</dbReference>
<dbReference type="PANTHER" id="PTHR34857">
    <property type="entry name" value="SLL0384 PROTEIN"/>
    <property type="match status" value="1"/>
</dbReference>
<evidence type="ECO:0000256" key="6">
    <source>
        <dbReference type="SAM" id="Phobius"/>
    </source>
</evidence>
<organism evidence="7 8">
    <name type="scientific">Halalkalibacillus sediminis</name>
    <dbReference type="NCBI Taxonomy" id="2018042"/>
    <lineage>
        <taxon>Bacteria</taxon>
        <taxon>Bacillati</taxon>
        <taxon>Bacillota</taxon>
        <taxon>Bacilli</taxon>
        <taxon>Bacillales</taxon>
        <taxon>Bacillaceae</taxon>
        <taxon>Halalkalibacillus</taxon>
    </lineage>
</organism>
<dbReference type="Proteomes" id="UP000243524">
    <property type="component" value="Unassembled WGS sequence"/>
</dbReference>